<keyword evidence="10" id="KW-1185">Reference proteome</keyword>
<dbReference type="Gene3D" id="1.10.645.10">
    <property type="entry name" value="Cytochrome-c3 Hydrogenase, chain B"/>
    <property type="match status" value="1"/>
</dbReference>
<keyword evidence="4" id="KW-0520">NAD</keyword>
<proteinExistence type="inferred from homology"/>
<dbReference type="GO" id="GO:0048038">
    <property type="term" value="F:quinone binding"/>
    <property type="evidence" value="ECO:0007669"/>
    <property type="project" value="InterPro"/>
</dbReference>
<dbReference type="GO" id="GO:0051287">
    <property type="term" value="F:NAD binding"/>
    <property type="evidence" value="ECO:0007669"/>
    <property type="project" value="InterPro"/>
</dbReference>
<feature type="domain" description="NADH-quinone oxidoreductase subunit D" evidence="8">
    <location>
        <begin position="184"/>
        <end position="454"/>
    </location>
</feature>
<dbReference type="FunFam" id="1.10.645.10:FF:000005">
    <property type="entry name" value="NADH-quinone oxidoreductase subunit D"/>
    <property type="match status" value="1"/>
</dbReference>
<sequence length="454" mass="52065">MSKETNITRDEVSKYFGNQCRYAQKWYPDPKMLEQYLGTFAIPLENVEWKPPKKRDSTEGYFEKRLKIKNVHINLGPQHPSAHGVLRLILELDGELILRAIPHIGFLHRATEKQMENKIYLQSLPYFDRLDYISMMCNEQCYCLAIEKLLNIDVPLRAKYIRVLFGEITRIFSHAVSIATMAIDIGAITPFFYFFEEREKMMEFFERVSGARMFAAYVRPGGVALDLPLGLLDDIYQWTLTYTEKLDEVEDLLTDNRIWMIRTQNIGVISYEDALNSGCSGVMLRGCGIEWDIRKIAPYDAYHLVDFDVPIGQNGDCYDRYCVRINEMRQSIKIISQCLNQMPPGEVKCDDAKIAPPSKAEMKTSMESLIHHFKLYSEGFIVPPGATYTSIEAPKGEFGVYLVSDGTNKPYRCKLRSPGYPHLACIRFMAPGHMFGDIVAILGTLDIVFGDIDR</sequence>
<dbReference type="PANTHER" id="PTHR11993:SF10">
    <property type="entry name" value="NADH DEHYDROGENASE [UBIQUINONE] IRON-SULFUR PROTEIN 2, MITOCHONDRIAL"/>
    <property type="match status" value="1"/>
</dbReference>
<evidence type="ECO:0000259" key="8">
    <source>
        <dbReference type="Pfam" id="PF00346"/>
    </source>
</evidence>
<dbReference type="InterPro" id="IPR029014">
    <property type="entry name" value="NiFe-Hase_large"/>
</dbReference>
<keyword evidence="3" id="KW-1278">Translocase</keyword>
<organism evidence="9 10">
    <name type="scientific">Odynerus spinipes</name>
    <dbReference type="NCBI Taxonomy" id="1348599"/>
    <lineage>
        <taxon>Eukaryota</taxon>
        <taxon>Metazoa</taxon>
        <taxon>Ecdysozoa</taxon>
        <taxon>Arthropoda</taxon>
        <taxon>Hexapoda</taxon>
        <taxon>Insecta</taxon>
        <taxon>Pterygota</taxon>
        <taxon>Neoptera</taxon>
        <taxon>Endopterygota</taxon>
        <taxon>Hymenoptera</taxon>
        <taxon>Apocrita</taxon>
        <taxon>Aculeata</taxon>
        <taxon>Vespoidea</taxon>
        <taxon>Vespidae</taxon>
        <taxon>Eumeninae</taxon>
        <taxon>Odynerus</taxon>
    </lineage>
</organism>
<dbReference type="Pfam" id="PF00346">
    <property type="entry name" value="Complex1_49kDa"/>
    <property type="match status" value="1"/>
</dbReference>
<dbReference type="PANTHER" id="PTHR11993">
    <property type="entry name" value="NADH-UBIQUINONE OXIDOREDUCTASE 49 KDA SUBUNIT"/>
    <property type="match status" value="1"/>
</dbReference>
<dbReference type="InterPro" id="IPR022885">
    <property type="entry name" value="NDH1_su_D/H"/>
</dbReference>
<dbReference type="EMBL" id="JAIFRP010000030">
    <property type="protein sequence ID" value="KAK2583553.1"/>
    <property type="molecule type" value="Genomic_DNA"/>
</dbReference>
<feature type="transmembrane region" description="Helical" evidence="7">
    <location>
        <begin position="171"/>
        <end position="195"/>
    </location>
</feature>
<comment type="similarity">
    <text evidence="1">Belongs to the complex I 49 kDa subunit family.</text>
</comment>
<keyword evidence="2" id="KW-0813">Transport</keyword>
<name>A0AAD9RQK7_9HYME</name>
<evidence type="ECO:0000256" key="5">
    <source>
        <dbReference type="ARBA" id="ARBA00030505"/>
    </source>
</evidence>
<dbReference type="NCBIfam" id="NF004739">
    <property type="entry name" value="PRK06075.1"/>
    <property type="match status" value="1"/>
</dbReference>
<dbReference type="SUPFAM" id="SSF56762">
    <property type="entry name" value="HydB/Nqo4-like"/>
    <property type="match status" value="1"/>
</dbReference>
<dbReference type="AlphaFoldDB" id="A0AAD9RQK7"/>
<comment type="caution">
    <text evidence="9">The sequence shown here is derived from an EMBL/GenBank/DDBJ whole genome shotgun (WGS) entry which is preliminary data.</text>
</comment>
<dbReference type="NCBIfam" id="TIGR01962">
    <property type="entry name" value="NuoD"/>
    <property type="match status" value="1"/>
</dbReference>
<evidence type="ECO:0000313" key="10">
    <source>
        <dbReference type="Proteomes" id="UP001258017"/>
    </source>
</evidence>
<evidence type="ECO:0000256" key="2">
    <source>
        <dbReference type="ARBA" id="ARBA00022448"/>
    </source>
</evidence>
<keyword evidence="7" id="KW-0812">Transmembrane</keyword>
<accession>A0AAD9RQK7</accession>
<evidence type="ECO:0000313" key="9">
    <source>
        <dbReference type="EMBL" id="KAK2583553.1"/>
    </source>
</evidence>
<evidence type="ECO:0000256" key="7">
    <source>
        <dbReference type="SAM" id="Phobius"/>
    </source>
</evidence>
<reference evidence="9" key="1">
    <citation type="submission" date="2021-08" db="EMBL/GenBank/DDBJ databases">
        <authorList>
            <person name="Misof B."/>
            <person name="Oliver O."/>
            <person name="Podsiadlowski L."/>
            <person name="Donath A."/>
            <person name="Peters R."/>
            <person name="Mayer C."/>
            <person name="Rust J."/>
            <person name="Gunkel S."/>
            <person name="Lesny P."/>
            <person name="Martin S."/>
            <person name="Oeyen J.P."/>
            <person name="Petersen M."/>
            <person name="Panagiotis P."/>
            <person name="Wilbrandt J."/>
            <person name="Tanja T."/>
        </authorList>
    </citation>
    <scope>NUCLEOTIDE SEQUENCE</scope>
    <source>
        <strain evidence="9">GBR_01_08_01A</strain>
        <tissue evidence="9">Thorax + abdomen</tissue>
    </source>
</reference>
<evidence type="ECO:0000256" key="6">
    <source>
        <dbReference type="ARBA" id="ARBA00031562"/>
    </source>
</evidence>
<keyword evidence="7" id="KW-0472">Membrane</keyword>
<evidence type="ECO:0000256" key="4">
    <source>
        <dbReference type="ARBA" id="ARBA00023027"/>
    </source>
</evidence>
<dbReference type="InterPro" id="IPR001135">
    <property type="entry name" value="NADH_Q_OxRdtase_suD"/>
</dbReference>
<evidence type="ECO:0000256" key="3">
    <source>
        <dbReference type="ARBA" id="ARBA00022967"/>
    </source>
</evidence>
<evidence type="ECO:0000256" key="1">
    <source>
        <dbReference type="ARBA" id="ARBA00005769"/>
    </source>
</evidence>
<dbReference type="Proteomes" id="UP001258017">
    <property type="component" value="Unassembled WGS sequence"/>
</dbReference>
<keyword evidence="7" id="KW-1133">Transmembrane helix</keyword>
<protein>
    <recommendedName>
        <fullName evidence="5">Complex I-49kD</fullName>
    </recommendedName>
    <alternativeName>
        <fullName evidence="6">NADH-ubiquinone oxidoreductase 49 kDa subunit</fullName>
    </alternativeName>
</protein>
<dbReference type="HAMAP" id="MF_01358">
    <property type="entry name" value="NDH1_NuoD"/>
    <property type="match status" value="1"/>
</dbReference>
<gene>
    <name evidence="9" type="ORF">KPH14_009507</name>
</gene>
<dbReference type="GO" id="GO:0005739">
    <property type="term" value="C:mitochondrion"/>
    <property type="evidence" value="ECO:0007669"/>
    <property type="project" value="GOC"/>
</dbReference>
<dbReference type="GO" id="GO:0006120">
    <property type="term" value="P:mitochondrial electron transport, NADH to ubiquinone"/>
    <property type="evidence" value="ECO:0007669"/>
    <property type="project" value="TreeGrafter"/>
</dbReference>
<reference evidence="9" key="2">
    <citation type="journal article" date="2023" name="Commun. Biol.">
        <title>Intrasexual cuticular hydrocarbon dimorphism in a wasp sheds light on hydrocarbon biosynthesis genes in Hymenoptera.</title>
        <authorList>
            <person name="Moris V.C."/>
            <person name="Podsiadlowski L."/>
            <person name="Martin S."/>
            <person name="Oeyen J.P."/>
            <person name="Donath A."/>
            <person name="Petersen M."/>
            <person name="Wilbrandt J."/>
            <person name="Misof B."/>
            <person name="Liedtke D."/>
            <person name="Thamm M."/>
            <person name="Scheiner R."/>
            <person name="Schmitt T."/>
            <person name="Niehuis O."/>
        </authorList>
    </citation>
    <scope>NUCLEOTIDE SEQUENCE</scope>
    <source>
        <strain evidence="9">GBR_01_08_01A</strain>
    </source>
</reference>
<dbReference type="GO" id="GO:0016651">
    <property type="term" value="F:oxidoreductase activity, acting on NAD(P)H"/>
    <property type="evidence" value="ECO:0007669"/>
    <property type="project" value="InterPro"/>
</dbReference>